<evidence type="ECO:0000313" key="4">
    <source>
        <dbReference type="Proteomes" id="UP000236621"/>
    </source>
</evidence>
<evidence type="ECO:0000256" key="1">
    <source>
        <dbReference type="ARBA" id="ARBA00022801"/>
    </source>
</evidence>
<dbReference type="GO" id="GO:0016787">
    <property type="term" value="F:hydrolase activity"/>
    <property type="evidence" value="ECO:0007669"/>
    <property type="project" value="UniProtKB-KW"/>
</dbReference>
<sequence>MPTRILCLHGMGINSQIFAQQTAPFRSLLPADYEFIFVDGQITCLPAPGIASIYPGPYLCWYRTPTTKSITKAHHLVRSIMAEKGPFDGVMGFSQVS</sequence>
<dbReference type="GO" id="GO:0019748">
    <property type="term" value="P:secondary metabolic process"/>
    <property type="evidence" value="ECO:0007669"/>
    <property type="project" value="TreeGrafter"/>
</dbReference>
<dbReference type="InterPro" id="IPR050593">
    <property type="entry name" value="LovG"/>
</dbReference>
<evidence type="ECO:0000259" key="2">
    <source>
        <dbReference type="Pfam" id="PF03959"/>
    </source>
</evidence>
<dbReference type="Proteomes" id="UP000236621">
    <property type="component" value="Unassembled WGS sequence"/>
</dbReference>
<feature type="domain" description="Serine hydrolase" evidence="2">
    <location>
        <begin position="3"/>
        <end position="95"/>
    </location>
</feature>
<protein>
    <recommendedName>
        <fullName evidence="2">Serine hydrolase domain-containing protein</fullName>
    </recommendedName>
</protein>
<organism evidence="3 4">
    <name type="scientific">Tolypocladium capitatum</name>
    <dbReference type="NCBI Taxonomy" id="45235"/>
    <lineage>
        <taxon>Eukaryota</taxon>
        <taxon>Fungi</taxon>
        <taxon>Dikarya</taxon>
        <taxon>Ascomycota</taxon>
        <taxon>Pezizomycotina</taxon>
        <taxon>Sordariomycetes</taxon>
        <taxon>Hypocreomycetidae</taxon>
        <taxon>Hypocreales</taxon>
        <taxon>Ophiocordycipitaceae</taxon>
        <taxon>Tolypocladium</taxon>
    </lineage>
</organism>
<comment type="caution">
    <text evidence="3">The sequence shown here is derived from an EMBL/GenBank/DDBJ whole genome shotgun (WGS) entry which is preliminary data.</text>
</comment>
<dbReference type="Gene3D" id="3.40.50.1820">
    <property type="entry name" value="alpha/beta hydrolase"/>
    <property type="match status" value="1"/>
</dbReference>
<dbReference type="AlphaFoldDB" id="A0A2K3Q6D7"/>
<gene>
    <name evidence="3" type="ORF">TCAP_06990</name>
</gene>
<dbReference type="GO" id="GO:0005634">
    <property type="term" value="C:nucleus"/>
    <property type="evidence" value="ECO:0007669"/>
    <property type="project" value="TreeGrafter"/>
</dbReference>
<name>A0A2K3Q6D7_9HYPO</name>
<reference evidence="3 4" key="1">
    <citation type="submission" date="2017-08" db="EMBL/GenBank/DDBJ databases">
        <title>Harnessing the power of phylogenomics to disentangle the directionality and signatures of interkingdom host jumping in the parasitic fungal genus Tolypocladium.</title>
        <authorList>
            <person name="Quandt C.A."/>
            <person name="Patterson W."/>
            <person name="Spatafora J.W."/>
        </authorList>
    </citation>
    <scope>NUCLEOTIDE SEQUENCE [LARGE SCALE GENOMIC DNA]</scope>
    <source>
        <strain evidence="3 4">CBS 113982</strain>
    </source>
</reference>
<dbReference type="OrthoDB" id="4927292at2759"/>
<keyword evidence="1" id="KW-0378">Hydrolase</keyword>
<keyword evidence="4" id="KW-1185">Reference proteome</keyword>
<dbReference type="PANTHER" id="PTHR48070:SF7">
    <property type="entry name" value="SERINE HYDROLASE FSH DOMAIN-CONTAINING PROTEIN-RELATED"/>
    <property type="match status" value="1"/>
</dbReference>
<dbReference type="EMBL" id="NRSZ01001159">
    <property type="protein sequence ID" value="PNY23064.1"/>
    <property type="molecule type" value="Genomic_DNA"/>
</dbReference>
<dbReference type="PANTHER" id="PTHR48070">
    <property type="entry name" value="ESTERASE OVCA2"/>
    <property type="match status" value="1"/>
</dbReference>
<dbReference type="Pfam" id="PF03959">
    <property type="entry name" value="FSH1"/>
    <property type="match status" value="1"/>
</dbReference>
<dbReference type="InterPro" id="IPR029058">
    <property type="entry name" value="AB_hydrolase_fold"/>
</dbReference>
<proteinExistence type="predicted"/>
<accession>A0A2K3Q6D7</accession>
<dbReference type="InterPro" id="IPR005645">
    <property type="entry name" value="FSH-like_dom"/>
</dbReference>
<evidence type="ECO:0000313" key="3">
    <source>
        <dbReference type="EMBL" id="PNY23064.1"/>
    </source>
</evidence>
<dbReference type="GO" id="GO:0005737">
    <property type="term" value="C:cytoplasm"/>
    <property type="evidence" value="ECO:0007669"/>
    <property type="project" value="TreeGrafter"/>
</dbReference>